<organism evidence="2 3">
    <name type="scientific">Sediminibacterium roseum</name>
    <dbReference type="NCBI Taxonomy" id="1978412"/>
    <lineage>
        <taxon>Bacteria</taxon>
        <taxon>Pseudomonadati</taxon>
        <taxon>Bacteroidota</taxon>
        <taxon>Chitinophagia</taxon>
        <taxon>Chitinophagales</taxon>
        <taxon>Chitinophagaceae</taxon>
        <taxon>Sediminibacterium</taxon>
    </lineage>
</organism>
<comment type="caution">
    <text evidence="2">The sequence shown here is derived from an EMBL/GenBank/DDBJ whole genome shotgun (WGS) entry which is preliminary data.</text>
</comment>
<dbReference type="EMBL" id="JAACJS010000015">
    <property type="protein sequence ID" value="NCI50527.1"/>
    <property type="molecule type" value="Genomic_DNA"/>
</dbReference>
<evidence type="ECO:0000313" key="2">
    <source>
        <dbReference type="EMBL" id="NCI50527.1"/>
    </source>
</evidence>
<evidence type="ECO:0000313" key="3">
    <source>
        <dbReference type="Proteomes" id="UP000753802"/>
    </source>
</evidence>
<sequence>MRTKKIVWIIVALVLGAAVFWWTTIKKKVVRNAVTNTVLKKTDSLYRITYDTSEVDELNGNIYLRNVQVKVDSAQWAVLIEKDSMPPVTIAVTIDKITIQGLKELKLLSNSSLDVSDIILDNPVFRLDKWVRKKPSDEKLNDTLEIYKRLVGNFDFLRAKNIQVINGHFSMFDQLRKEVFSANGINVAIEDFLVDSTHNYRNIVSYFIKQTRATINGFVGTELKTGKVLYDSKQHILRVEDLATIDDAPMKFKVVDIAGLSTQDFIERGDINARRILLQQPEIIIKPKTKKNKKPATMSFNGSVDSLVVEKGNLTIHSAKGKPVTVRDLSVLVKNVKADHGVIPFEQYANASSLAFSVGSVRIPMGLHMMNLDRISYPVNGDRLTVARMQMNPTITRQQLKDRIGRQTDMYTITANAIVLDRFDFKKLLKQDAIDIQKATMQLKLQVFDDKTLPVDSVKKGRGRFPYEAIMLSKKPINIRAIEIRNSTIAYESQAAKTDLNGVIFFTDVNGTVSNITNVPSLLKQDNVMKIEANAKVMGSGRLQSHWAIPLNSPNVEFRVTGDVAPFPMVAMSKPFENLSLTKIKSGTVDRFSFEINANRQGSKGTLLLNYHDLKVEMLRKYGEDSLEKKGFLSFIANADIRNKYQSDKGKEFTYKRDRYKSMFNLLWKSIFEGGKKTILIIH</sequence>
<proteinExistence type="predicted"/>
<keyword evidence="1" id="KW-0472">Membrane</keyword>
<keyword evidence="3" id="KW-1185">Reference proteome</keyword>
<keyword evidence="1" id="KW-0812">Transmembrane</keyword>
<evidence type="ECO:0000256" key="1">
    <source>
        <dbReference type="SAM" id="Phobius"/>
    </source>
</evidence>
<accession>A0ABW9ZVY7</accession>
<keyword evidence="1" id="KW-1133">Transmembrane helix</keyword>
<gene>
    <name evidence="2" type="ORF">GWC95_11375</name>
</gene>
<reference evidence="2 3" key="1">
    <citation type="submission" date="2020-01" db="EMBL/GenBank/DDBJ databases">
        <title>Genome analysis.</title>
        <authorList>
            <person name="Wu S."/>
            <person name="Wang G."/>
        </authorList>
    </citation>
    <scope>NUCLEOTIDE SEQUENCE [LARGE SCALE GENOMIC DNA]</scope>
    <source>
        <strain evidence="2 3">SYL130</strain>
    </source>
</reference>
<feature type="transmembrane region" description="Helical" evidence="1">
    <location>
        <begin position="7"/>
        <end position="25"/>
    </location>
</feature>
<name>A0ABW9ZVY7_9BACT</name>
<protein>
    <submittedName>
        <fullName evidence="2">DUF748 domain-containing protein</fullName>
    </submittedName>
</protein>
<dbReference type="Proteomes" id="UP000753802">
    <property type="component" value="Unassembled WGS sequence"/>
</dbReference>
<dbReference type="RefSeq" id="WP_161818846.1">
    <property type="nucleotide sequence ID" value="NZ_JAACJS010000015.1"/>
</dbReference>